<comment type="cofactor">
    <cofactor evidence="1 12">
        <name>Mg(2+)</name>
        <dbReference type="ChEBI" id="CHEBI:18420"/>
    </cofactor>
</comment>
<keyword evidence="9 12" id="KW-0067">ATP-binding</keyword>
<dbReference type="InterPro" id="IPR001564">
    <property type="entry name" value="Nucleoside_diP_kinase"/>
</dbReference>
<dbReference type="GO" id="GO:0046872">
    <property type="term" value="F:metal ion binding"/>
    <property type="evidence" value="ECO:0007669"/>
    <property type="project" value="UniProtKB-KW"/>
</dbReference>
<evidence type="ECO:0000256" key="5">
    <source>
        <dbReference type="ARBA" id="ARBA00022679"/>
    </source>
</evidence>
<dbReference type="NCBIfam" id="NF001908">
    <property type="entry name" value="PRK00668.1"/>
    <property type="match status" value="1"/>
</dbReference>
<dbReference type="Pfam" id="PF00334">
    <property type="entry name" value="NDK"/>
    <property type="match status" value="1"/>
</dbReference>
<dbReference type="EMBL" id="MNUO01000099">
    <property type="protein sequence ID" value="OIN96369.1"/>
    <property type="molecule type" value="Genomic_DNA"/>
</dbReference>
<evidence type="ECO:0000256" key="8">
    <source>
        <dbReference type="ARBA" id="ARBA00022777"/>
    </source>
</evidence>
<name>A0A1J4SAA0_9BACT</name>
<organism evidence="16 17">
    <name type="scientific">Candidatus Desantisbacteria bacterium CG1_02_38_46</name>
    <dbReference type="NCBI Taxonomy" id="1817893"/>
    <lineage>
        <taxon>Bacteria</taxon>
        <taxon>Candidatus Desantisiibacteriota</taxon>
    </lineage>
</organism>
<accession>A0A1J4SAA0</accession>
<dbReference type="HAMAP" id="MF_00451">
    <property type="entry name" value="NDP_kinase"/>
    <property type="match status" value="1"/>
</dbReference>
<comment type="similarity">
    <text evidence="2 12 13 14">Belongs to the NDK family.</text>
</comment>
<evidence type="ECO:0000256" key="7">
    <source>
        <dbReference type="ARBA" id="ARBA00022741"/>
    </source>
</evidence>
<feature type="binding site" evidence="12">
    <location>
        <position position="85"/>
    </location>
    <ligand>
        <name>ATP</name>
        <dbReference type="ChEBI" id="CHEBI:30616"/>
    </ligand>
</feature>
<sequence length="150" mass="17115">MERSLVIIKPDGVCKKVMGKIIKRFEDEGFKILAMKMIKFSREKAEEFYQVHKEKYFFPGLIKFILSAPSVAMVVEGENAVNRIRDIIGARVPSEAEKGTIRGNFGADGRRNIVHGSDSSKTAEFEINCLFNPEEIYFYNDEDWLNSEPG</sequence>
<feature type="binding site" evidence="12">
    <location>
        <position position="57"/>
    </location>
    <ligand>
        <name>ATP</name>
        <dbReference type="ChEBI" id="CHEBI:30616"/>
    </ligand>
</feature>
<evidence type="ECO:0000256" key="14">
    <source>
        <dbReference type="RuleBase" id="RU004011"/>
    </source>
</evidence>
<dbReference type="FunFam" id="3.30.70.141:FF:000003">
    <property type="entry name" value="Nucleoside diphosphate kinase"/>
    <property type="match status" value="1"/>
</dbReference>
<evidence type="ECO:0000313" key="16">
    <source>
        <dbReference type="EMBL" id="OIN96369.1"/>
    </source>
</evidence>
<evidence type="ECO:0000256" key="2">
    <source>
        <dbReference type="ARBA" id="ARBA00008142"/>
    </source>
</evidence>
<evidence type="ECO:0000256" key="10">
    <source>
        <dbReference type="ARBA" id="ARBA00022842"/>
    </source>
</evidence>
<feature type="domain" description="Nucleoside diphosphate kinase-like" evidence="15">
    <location>
        <begin position="1"/>
        <end position="138"/>
    </location>
</feature>
<comment type="function">
    <text evidence="12">Major role in the synthesis of nucleoside triphosphates other than ATP. The ATP gamma phosphate is transferred to the NDP beta phosphate via a ping-pong mechanism, using a phosphorylated active-site intermediate.</text>
</comment>
<dbReference type="GO" id="GO:0004550">
    <property type="term" value="F:nucleoside diphosphate kinase activity"/>
    <property type="evidence" value="ECO:0007669"/>
    <property type="project" value="UniProtKB-UniRule"/>
</dbReference>
<dbReference type="CDD" id="cd04413">
    <property type="entry name" value="NDPk_I"/>
    <property type="match status" value="1"/>
</dbReference>
<dbReference type="EC" id="2.7.4.6" evidence="3 12"/>
<evidence type="ECO:0000256" key="12">
    <source>
        <dbReference type="HAMAP-Rule" id="MF_00451"/>
    </source>
</evidence>
<dbReference type="GO" id="GO:0005524">
    <property type="term" value="F:ATP binding"/>
    <property type="evidence" value="ECO:0007669"/>
    <property type="project" value="UniProtKB-UniRule"/>
</dbReference>
<evidence type="ECO:0000313" key="17">
    <source>
        <dbReference type="Proteomes" id="UP000182278"/>
    </source>
</evidence>
<dbReference type="SUPFAM" id="SSF54919">
    <property type="entry name" value="Nucleoside diphosphate kinase, NDK"/>
    <property type="match status" value="1"/>
</dbReference>
<keyword evidence="8 12" id="KW-0418">Kinase</keyword>
<dbReference type="InterPro" id="IPR036850">
    <property type="entry name" value="NDK-like_dom_sf"/>
</dbReference>
<dbReference type="PRINTS" id="PR01243">
    <property type="entry name" value="NUCDPKINASE"/>
</dbReference>
<dbReference type="InterPro" id="IPR034907">
    <property type="entry name" value="NDK-like_dom"/>
</dbReference>
<keyword evidence="10 12" id="KW-0460">Magnesium</keyword>
<keyword evidence="6 12" id="KW-0479">Metal-binding</keyword>
<gene>
    <name evidence="12" type="primary">ndk</name>
    <name evidence="16" type="ORF">AUJ66_06450</name>
</gene>
<evidence type="ECO:0000256" key="1">
    <source>
        <dbReference type="ARBA" id="ARBA00001946"/>
    </source>
</evidence>
<evidence type="ECO:0000256" key="11">
    <source>
        <dbReference type="ARBA" id="ARBA00023080"/>
    </source>
</evidence>
<evidence type="ECO:0000256" key="9">
    <source>
        <dbReference type="ARBA" id="ARBA00022840"/>
    </source>
</evidence>
<keyword evidence="5 12" id="KW-0808">Transferase</keyword>
<proteinExistence type="inferred from homology"/>
<keyword evidence="12" id="KW-0597">Phosphoprotein</keyword>
<dbReference type="SMART" id="SM00562">
    <property type="entry name" value="NDK"/>
    <property type="match status" value="1"/>
</dbReference>
<feature type="binding site" evidence="12">
    <location>
        <position position="112"/>
    </location>
    <ligand>
        <name>ATP</name>
        <dbReference type="ChEBI" id="CHEBI:30616"/>
    </ligand>
</feature>
<dbReference type="PROSITE" id="PS51374">
    <property type="entry name" value="NDPK_LIKE"/>
    <property type="match status" value="1"/>
</dbReference>
<dbReference type="GO" id="GO:0006183">
    <property type="term" value="P:GTP biosynthetic process"/>
    <property type="evidence" value="ECO:0007669"/>
    <property type="project" value="UniProtKB-UniRule"/>
</dbReference>
<keyword evidence="11 12" id="KW-0546">Nucleotide metabolism</keyword>
<comment type="caution">
    <text evidence="16">The sequence shown here is derived from an EMBL/GenBank/DDBJ whole genome shotgun (WGS) entry which is preliminary data.</text>
</comment>
<evidence type="ECO:0000256" key="3">
    <source>
        <dbReference type="ARBA" id="ARBA00012966"/>
    </source>
</evidence>
<feature type="binding site" evidence="12">
    <location>
        <position position="9"/>
    </location>
    <ligand>
        <name>ATP</name>
        <dbReference type="ChEBI" id="CHEBI:30616"/>
    </ligand>
</feature>
<dbReference type="Gene3D" id="3.30.70.141">
    <property type="entry name" value="Nucleoside diphosphate kinase-like domain"/>
    <property type="match status" value="1"/>
</dbReference>
<comment type="catalytic activity">
    <reaction evidence="12">
        <text>a 2'-deoxyribonucleoside 5'-diphosphate + ATP = a 2'-deoxyribonucleoside 5'-triphosphate + ADP</text>
        <dbReference type="Rhea" id="RHEA:44640"/>
        <dbReference type="ChEBI" id="CHEBI:30616"/>
        <dbReference type="ChEBI" id="CHEBI:61560"/>
        <dbReference type="ChEBI" id="CHEBI:73316"/>
        <dbReference type="ChEBI" id="CHEBI:456216"/>
        <dbReference type="EC" id="2.7.4.6"/>
    </reaction>
</comment>
<dbReference type="GO" id="GO:0005737">
    <property type="term" value="C:cytoplasm"/>
    <property type="evidence" value="ECO:0007669"/>
    <property type="project" value="UniProtKB-SubCell"/>
</dbReference>
<keyword evidence="7 12" id="KW-0547">Nucleotide-binding</keyword>
<evidence type="ECO:0000256" key="6">
    <source>
        <dbReference type="ARBA" id="ARBA00022723"/>
    </source>
</evidence>
<protein>
    <recommendedName>
        <fullName evidence="4 12">Nucleoside diphosphate kinase</fullName>
        <shortName evidence="12">NDK</shortName>
        <shortName evidence="12">NDP kinase</shortName>
        <ecNumber evidence="3 12">2.7.4.6</ecNumber>
    </recommendedName>
    <alternativeName>
        <fullName evidence="12">Nucleoside-2-P kinase</fullName>
    </alternativeName>
</protein>
<feature type="binding site" evidence="12">
    <location>
        <position position="102"/>
    </location>
    <ligand>
        <name>ATP</name>
        <dbReference type="ChEBI" id="CHEBI:30616"/>
    </ligand>
</feature>
<feature type="active site" description="Pros-phosphohistidine intermediate" evidence="12">
    <location>
        <position position="115"/>
    </location>
</feature>
<dbReference type="AlphaFoldDB" id="A0A1J4SAA0"/>
<dbReference type="GO" id="GO:0006228">
    <property type="term" value="P:UTP biosynthetic process"/>
    <property type="evidence" value="ECO:0007669"/>
    <property type="project" value="UniProtKB-UniRule"/>
</dbReference>
<evidence type="ECO:0000259" key="15">
    <source>
        <dbReference type="SMART" id="SM00562"/>
    </source>
</evidence>
<keyword evidence="12" id="KW-0963">Cytoplasm</keyword>
<comment type="subcellular location">
    <subcellularLocation>
        <location evidence="12">Cytoplasm</location>
    </subcellularLocation>
</comment>
<dbReference type="GO" id="GO:0006241">
    <property type="term" value="P:CTP biosynthetic process"/>
    <property type="evidence" value="ECO:0007669"/>
    <property type="project" value="UniProtKB-UniRule"/>
</dbReference>
<evidence type="ECO:0000256" key="4">
    <source>
        <dbReference type="ARBA" id="ARBA00017632"/>
    </source>
</evidence>
<comment type="subunit">
    <text evidence="12">Homotetramer.</text>
</comment>
<dbReference type="PANTHER" id="PTHR11349">
    <property type="entry name" value="NUCLEOSIDE DIPHOSPHATE KINASE"/>
    <property type="match status" value="1"/>
</dbReference>
<dbReference type="STRING" id="1817893.AUJ66_06450"/>
<comment type="catalytic activity">
    <reaction evidence="12">
        <text>a ribonucleoside 5'-diphosphate + ATP = a ribonucleoside 5'-triphosphate + ADP</text>
        <dbReference type="Rhea" id="RHEA:18113"/>
        <dbReference type="ChEBI" id="CHEBI:30616"/>
        <dbReference type="ChEBI" id="CHEBI:57930"/>
        <dbReference type="ChEBI" id="CHEBI:61557"/>
        <dbReference type="ChEBI" id="CHEBI:456216"/>
        <dbReference type="EC" id="2.7.4.6"/>
    </reaction>
</comment>
<comment type="caution">
    <text evidence="12 13">Lacks conserved residue(s) required for the propagation of feature annotation.</text>
</comment>
<evidence type="ECO:0000256" key="13">
    <source>
        <dbReference type="PROSITE-ProRule" id="PRU00706"/>
    </source>
</evidence>
<reference evidence="16 17" key="1">
    <citation type="journal article" date="2016" name="Environ. Microbiol.">
        <title>Genomic resolution of a cold subsurface aquifer community provides metabolic insights for novel microbes adapted to high CO concentrations.</title>
        <authorList>
            <person name="Probst A.J."/>
            <person name="Castelle C.J."/>
            <person name="Singh A."/>
            <person name="Brown C.T."/>
            <person name="Anantharaman K."/>
            <person name="Sharon I."/>
            <person name="Hug L.A."/>
            <person name="Burstein D."/>
            <person name="Emerson J.B."/>
            <person name="Thomas B.C."/>
            <person name="Banfield J.F."/>
        </authorList>
    </citation>
    <scope>NUCLEOTIDE SEQUENCE [LARGE SCALE GENOMIC DNA]</scope>
    <source>
        <strain evidence="16">CG1_02_38_46</strain>
    </source>
</reference>
<dbReference type="Proteomes" id="UP000182278">
    <property type="component" value="Unassembled WGS sequence"/>
</dbReference>